<evidence type="ECO:0000256" key="8">
    <source>
        <dbReference type="SAM" id="Phobius"/>
    </source>
</evidence>
<dbReference type="InterPro" id="IPR037272">
    <property type="entry name" value="SNS_sf"/>
</dbReference>
<dbReference type="GO" id="GO:0015293">
    <property type="term" value="F:symporter activity"/>
    <property type="evidence" value="ECO:0007669"/>
    <property type="project" value="UniProtKB-KW"/>
</dbReference>
<evidence type="ECO:0000256" key="7">
    <source>
        <dbReference type="ARBA" id="ARBA00023136"/>
    </source>
</evidence>
<dbReference type="EMBL" id="CAXKWB010024067">
    <property type="protein sequence ID" value="CAL4125889.1"/>
    <property type="molecule type" value="Genomic_DNA"/>
</dbReference>
<dbReference type="AlphaFoldDB" id="A0AAV2RJ56"/>
<evidence type="ECO:0000256" key="6">
    <source>
        <dbReference type="ARBA" id="ARBA00022989"/>
    </source>
</evidence>
<evidence type="ECO:0000256" key="3">
    <source>
        <dbReference type="ARBA" id="ARBA00022448"/>
    </source>
</evidence>
<keyword evidence="10" id="KW-1185">Reference proteome</keyword>
<accession>A0AAV2RJ56</accession>
<keyword evidence="6 8" id="KW-1133">Transmembrane helix</keyword>
<comment type="subcellular location">
    <subcellularLocation>
        <location evidence="1">Membrane</location>
        <topology evidence="1">Multi-pass membrane protein</topology>
    </subcellularLocation>
</comment>
<feature type="non-terminal residue" evidence="9">
    <location>
        <position position="1"/>
    </location>
</feature>
<dbReference type="Proteomes" id="UP001497623">
    <property type="component" value="Unassembled WGS sequence"/>
</dbReference>
<proteinExistence type="inferred from homology"/>
<keyword evidence="4 8" id="KW-0812">Transmembrane</keyword>
<keyword evidence="5" id="KW-0769">Symport</keyword>
<dbReference type="Pfam" id="PF00209">
    <property type="entry name" value="SNF"/>
    <property type="match status" value="1"/>
</dbReference>
<comment type="similarity">
    <text evidence="2">Belongs to the sodium:neurotransmitter symporter (SNF) (TC 2.A.22) family.</text>
</comment>
<keyword evidence="7 8" id="KW-0472">Membrane</keyword>
<evidence type="ECO:0000256" key="2">
    <source>
        <dbReference type="ARBA" id="ARBA00006459"/>
    </source>
</evidence>
<evidence type="ECO:0000313" key="9">
    <source>
        <dbReference type="EMBL" id="CAL4125889.1"/>
    </source>
</evidence>
<feature type="non-terminal residue" evidence="9">
    <location>
        <position position="119"/>
    </location>
</feature>
<evidence type="ECO:0000256" key="5">
    <source>
        <dbReference type="ARBA" id="ARBA00022847"/>
    </source>
</evidence>
<keyword evidence="3" id="KW-0813">Transport</keyword>
<name>A0AAV2RJ56_MEGNR</name>
<dbReference type="InterPro" id="IPR000175">
    <property type="entry name" value="Na/ntran_symport"/>
</dbReference>
<feature type="transmembrane region" description="Helical" evidence="8">
    <location>
        <begin position="65"/>
        <end position="92"/>
    </location>
</feature>
<dbReference type="SUPFAM" id="SSF161070">
    <property type="entry name" value="SNF-like"/>
    <property type="match status" value="1"/>
</dbReference>
<gene>
    <name evidence="9" type="ORF">MNOR_LOCUS25327</name>
</gene>
<evidence type="ECO:0000256" key="4">
    <source>
        <dbReference type="ARBA" id="ARBA00022692"/>
    </source>
</evidence>
<reference evidence="9 10" key="1">
    <citation type="submission" date="2024-05" db="EMBL/GenBank/DDBJ databases">
        <authorList>
            <person name="Wallberg A."/>
        </authorList>
    </citation>
    <scope>NUCLEOTIDE SEQUENCE [LARGE SCALE GENOMIC DNA]</scope>
</reference>
<evidence type="ECO:0000256" key="1">
    <source>
        <dbReference type="ARBA" id="ARBA00004141"/>
    </source>
</evidence>
<protein>
    <submittedName>
        <fullName evidence="9">Uncharacterized protein</fullName>
    </submittedName>
</protein>
<sequence>VLITLLIRGATLPGAGDGILFFITPKWDSLLDVKLNCSEIGHRCYPMEFEIMIILRCIKHFHQLILFYLSIIISKITVFHSLVITLCILHYLNTPPFGHASAIVSVLLQGGGGPKFQRY</sequence>
<evidence type="ECO:0000313" key="10">
    <source>
        <dbReference type="Proteomes" id="UP001497623"/>
    </source>
</evidence>
<comment type="caution">
    <text evidence="9">The sequence shown here is derived from an EMBL/GenBank/DDBJ whole genome shotgun (WGS) entry which is preliminary data.</text>
</comment>
<organism evidence="9 10">
    <name type="scientific">Meganyctiphanes norvegica</name>
    <name type="common">Northern krill</name>
    <name type="synonym">Thysanopoda norvegica</name>
    <dbReference type="NCBI Taxonomy" id="48144"/>
    <lineage>
        <taxon>Eukaryota</taxon>
        <taxon>Metazoa</taxon>
        <taxon>Ecdysozoa</taxon>
        <taxon>Arthropoda</taxon>
        <taxon>Crustacea</taxon>
        <taxon>Multicrustacea</taxon>
        <taxon>Malacostraca</taxon>
        <taxon>Eumalacostraca</taxon>
        <taxon>Eucarida</taxon>
        <taxon>Euphausiacea</taxon>
        <taxon>Euphausiidae</taxon>
        <taxon>Meganyctiphanes</taxon>
    </lineage>
</organism>
<dbReference type="GO" id="GO:0016020">
    <property type="term" value="C:membrane"/>
    <property type="evidence" value="ECO:0007669"/>
    <property type="project" value="UniProtKB-SubCell"/>
</dbReference>